<organism evidence="3">
    <name type="scientific">gut metagenome</name>
    <dbReference type="NCBI Taxonomy" id="749906"/>
    <lineage>
        <taxon>unclassified sequences</taxon>
        <taxon>metagenomes</taxon>
        <taxon>organismal metagenomes</taxon>
    </lineage>
</organism>
<keyword evidence="1" id="KW-0808">Transferase</keyword>
<evidence type="ECO:0000256" key="1">
    <source>
        <dbReference type="ARBA" id="ARBA00022679"/>
    </source>
</evidence>
<reference evidence="3" key="1">
    <citation type="journal article" date="2012" name="PLoS ONE">
        <title>Gene sets for utilization of primary and secondary nutrition supplies in the distal gut of endangered iberian lynx.</title>
        <authorList>
            <person name="Alcaide M."/>
            <person name="Messina E."/>
            <person name="Richter M."/>
            <person name="Bargiela R."/>
            <person name="Peplies J."/>
            <person name="Huws S.A."/>
            <person name="Newbold C.J."/>
            <person name="Golyshin P.N."/>
            <person name="Simon M.A."/>
            <person name="Lopez G."/>
            <person name="Yakimov M.M."/>
            <person name="Ferrer M."/>
        </authorList>
    </citation>
    <scope>NUCLEOTIDE SEQUENCE</scope>
</reference>
<accession>J9D613</accession>
<proteinExistence type="predicted"/>
<evidence type="ECO:0000259" key="2">
    <source>
        <dbReference type="Pfam" id="PF01648"/>
    </source>
</evidence>
<dbReference type="SUPFAM" id="SSF56214">
    <property type="entry name" value="4'-phosphopantetheinyl transferase"/>
    <property type="match status" value="2"/>
</dbReference>
<dbReference type="InterPro" id="IPR008278">
    <property type="entry name" value="4-PPantetheinyl_Trfase_dom"/>
</dbReference>
<protein>
    <submittedName>
        <fullName evidence="3">Siderophore (Surfactin) biosynthesis regulatory protein</fullName>
    </submittedName>
</protein>
<dbReference type="Gene3D" id="3.90.470.20">
    <property type="entry name" value="4'-phosphopantetheinyl transferase domain"/>
    <property type="match status" value="1"/>
</dbReference>
<name>J9D613_9ZZZZ</name>
<sequence length="192" mass="22233">MEETADVLLSFLPAKQQEACRFGMERFTALSRRLEWLSVRVLLYTILKEEKDIAYTVEGKPFLADRSSFISISHTRGYVALALSKSGPLGIDIEQYGKKVHRVADRFVRPDEFVCPFLGDDTWSLLLHWSAKEAVYKRMEHPGADFCKFRLLPFVPQKQGTFCVQEEMTALRRQFEVGYQIHSDFVLTWTLT</sequence>
<dbReference type="AlphaFoldDB" id="J9D613"/>
<dbReference type="Pfam" id="PF01648">
    <property type="entry name" value="ACPS"/>
    <property type="match status" value="1"/>
</dbReference>
<evidence type="ECO:0000313" key="3">
    <source>
        <dbReference type="EMBL" id="EJX08141.1"/>
    </source>
</evidence>
<dbReference type="GO" id="GO:0000287">
    <property type="term" value="F:magnesium ion binding"/>
    <property type="evidence" value="ECO:0007669"/>
    <property type="project" value="InterPro"/>
</dbReference>
<dbReference type="InterPro" id="IPR037143">
    <property type="entry name" value="4-PPantetheinyl_Trfase_dom_sf"/>
</dbReference>
<dbReference type="GO" id="GO:0008897">
    <property type="term" value="F:holo-[acyl-carrier-protein] synthase activity"/>
    <property type="evidence" value="ECO:0007669"/>
    <property type="project" value="InterPro"/>
</dbReference>
<gene>
    <name evidence="3" type="ORF">EVA_03755</name>
</gene>
<feature type="domain" description="4'-phosphopantetheinyl transferase" evidence="2">
    <location>
        <begin position="88"/>
        <end position="188"/>
    </location>
</feature>
<dbReference type="EMBL" id="AMCI01000696">
    <property type="protein sequence ID" value="EJX08141.1"/>
    <property type="molecule type" value="Genomic_DNA"/>
</dbReference>
<comment type="caution">
    <text evidence="3">The sequence shown here is derived from an EMBL/GenBank/DDBJ whole genome shotgun (WGS) entry which is preliminary data.</text>
</comment>